<dbReference type="Gene3D" id="1.20.1290.10">
    <property type="entry name" value="AhpD-like"/>
    <property type="match status" value="2"/>
</dbReference>
<protein>
    <submittedName>
        <fullName evidence="5">Carboxymuconolactone decarboxylase family protein</fullName>
    </submittedName>
</protein>
<evidence type="ECO:0000313" key="6">
    <source>
        <dbReference type="Proteomes" id="UP001597183"/>
    </source>
</evidence>
<dbReference type="SUPFAM" id="SSF51182">
    <property type="entry name" value="RmlC-like cupins"/>
    <property type="match status" value="1"/>
</dbReference>
<accession>A0ABW4AKN6</accession>
<dbReference type="InterPro" id="IPR014710">
    <property type="entry name" value="RmlC-like_jellyroll"/>
</dbReference>
<keyword evidence="2" id="KW-0732">Signal</keyword>
<evidence type="ECO:0000313" key="5">
    <source>
        <dbReference type="EMBL" id="MFD1370731.1"/>
    </source>
</evidence>
<dbReference type="EMBL" id="JBHTMK010000044">
    <property type="protein sequence ID" value="MFD1370731.1"/>
    <property type="molecule type" value="Genomic_DNA"/>
</dbReference>
<proteinExistence type="predicted"/>
<dbReference type="InterPro" id="IPR047263">
    <property type="entry name" value="HNL-like_cupin"/>
</dbReference>
<feature type="signal peptide" evidence="2">
    <location>
        <begin position="1"/>
        <end position="23"/>
    </location>
</feature>
<gene>
    <name evidence="5" type="ORF">ACFQ5G_35795</name>
</gene>
<dbReference type="Proteomes" id="UP001597183">
    <property type="component" value="Unassembled WGS sequence"/>
</dbReference>
<evidence type="ECO:0000259" key="3">
    <source>
        <dbReference type="Pfam" id="PF02627"/>
    </source>
</evidence>
<reference evidence="6" key="1">
    <citation type="journal article" date="2019" name="Int. J. Syst. Evol. Microbiol.">
        <title>The Global Catalogue of Microorganisms (GCM) 10K type strain sequencing project: providing services to taxonomists for standard genome sequencing and annotation.</title>
        <authorList>
            <consortium name="The Broad Institute Genomics Platform"/>
            <consortium name="The Broad Institute Genome Sequencing Center for Infectious Disease"/>
            <person name="Wu L."/>
            <person name="Ma J."/>
        </authorList>
    </citation>
    <scope>NUCLEOTIDE SEQUENCE [LARGE SCALE GENOMIC DNA]</scope>
    <source>
        <strain evidence="6">CCM 7526</strain>
    </source>
</reference>
<evidence type="ECO:0000256" key="1">
    <source>
        <dbReference type="SAM" id="MobiDB-lite"/>
    </source>
</evidence>
<comment type="caution">
    <text evidence="5">The sequence shown here is derived from an EMBL/GenBank/DDBJ whole genome shotgun (WGS) entry which is preliminary data.</text>
</comment>
<organism evidence="5 6">
    <name type="scientific">Actinoplanes sichuanensis</name>
    <dbReference type="NCBI Taxonomy" id="512349"/>
    <lineage>
        <taxon>Bacteria</taxon>
        <taxon>Bacillati</taxon>
        <taxon>Actinomycetota</taxon>
        <taxon>Actinomycetes</taxon>
        <taxon>Micromonosporales</taxon>
        <taxon>Micromonosporaceae</taxon>
        <taxon>Actinoplanes</taxon>
    </lineage>
</organism>
<dbReference type="Gene3D" id="2.60.120.10">
    <property type="entry name" value="Jelly Rolls"/>
    <property type="match status" value="1"/>
</dbReference>
<feature type="domain" description="Cupin type-2" evidence="4">
    <location>
        <begin position="76"/>
        <end position="134"/>
    </location>
</feature>
<dbReference type="InterPro" id="IPR003779">
    <property type="entry name" value="CMD-like"/>
</dbReference>
<dbReference type="PANTHER" id="PTHR43698">
    <property type="entry name" value="RIBD C-TERMINAL DOMAIN CONTAINING PROTEIN"/>
    <property type="match status" value="1"/>
</dbReference>
<keyword evidence="6" id="KW-1185">Reference proteome</keyword>
<dbReference type="SUPFAM" id="SSF69118">
    <property type="entry name" value="AhpD-like"/>
    <property type="match status" value="1"/>
</dbReference>
<dbReference type="InterPro" id="IPR011051">
    <property type="entry name" value="RmlC_Cupin_sf"/>
</dbReference>
<evidence type="ECO:0000256" key="2">
    <source>
        <dbReference type="SAM" id="SignalP"/>
    </source>
</evidence>
<feature type="domain" description="Carboxymuconolactone decarboxylase-like" evidence="3">
    <location>
        <begin position="175"/>
        <end position="236"/>
    </location>
</feature>
<dbReference type="Pfam" id="PF07883">
    <property type="entry name" value="Cupin_2"/>
    <property type="match status" value="1"/>
</dbReference>
<evidence type="ECO:0000259" key="4">
    <source>
        <dbReference type="Pfam" id="PF07883"/>
    </source>
</evidence>
<feature type="domain" description="Carboxymuconolactone decarboxylase-like" evidence="3">
    <location>
        <begin position="293"/>
        <end position="371"/>
    </location>
</feature>
<sequence length="385" mass="41235">MRKVLTALTMSVLAMTASSGAEAASPTSEADKERRQMITRSGTQDPFAGPAENFTGQVRVQPLFTPENTAAYGGAYVTFQPAARSAWHTHPGGQRLVVTEGTGLTQQWGGPIEQIRPGDVIWCPPGVKHWHGAAPHSTMTHLAMTGPLDGQTVTWMEKVSDEQYGAWTEPAPDIGGLDRRQQAVVTVAAFTAAGRLPELRQALNTGLDAGLSVNEIKEILVQMYAYAGFPRSLNAITTFMAVLDERKAAGILDEAGPQAAPLPSDRSSLELGTENQTRLLGAPAAADYIAFTPAIDQFLKAHLFGDIFGRDNLSWQSREVATIAALANLDGTDAQLRSHLAVGMNTGLTETNLRALVSVLHAHVGQAQAAKTHRLLDQVLESRSR</sequence>
<name>A0ABW4AKN6_9ACTN</name>
<dbReference type="InterPro" id="IPR013096">
    <property type="entry name" value="Cupin_2"/>
</dbReference>
<dbReference type="PANTHER" id="PTHR43698:SF1">
    <property type="entry name" value="BLL4564 PROTEIN"/>
    <property type="match status" value="1"/>
</dbReference>
<dbReference type="RefSeq" id="WP_317793506.1">
    <property type="nucleotide sequence ID" value="NZ_AP028461.1"/>
</dbReference>
<feature type="region of interest" description="Disordered" evidence="1">
    <location>
        <begin position="17"/>
        <end position="37"/>
    </location>
</feature>
<dbReference type="InterPro" id="IPR029032">
    <property type="entry name" value="AhpD-like"/>
</dbReference>
<dbReference type="CDD" id="cd02233">
    <property type="entry name" value="cupin_HNL-like"/>
    <property type="match status" value="1"/>
</dbReference>
<feature type="chain" id="PRO_5045104087" evidence="2">
    <location>
        <begin position="24"/>
        <end position="385"/>
    </location>
</feature>
<dbReference type="Pfam" id="PF02627">
    <property type="entry name" value="CMD"/>
    <property type="match status" value="2"/>
</dbReference>